<gene>
    <name evidence="1" type="ORF">ACFOLG_04405</name>
</gene>
<comment type="caution">
    <text evidence="1">The sequence shown here is derived from an EMBL/GenBank/DDBJ whole genome shotgun (WGS) entry which is preliminary data.</text>
</comment>
<reference evidence="2" key="1">
    <citation type="journal article" date="2019" name="Int. J. Syst. Evol. Microbiol.">
        <title>The Global Catalogue of Microorganisms (GCM) 10K type strain sequencing project: providing services to taxonomists for standard genome sequencing and annotation.</title>
        <authorList>
            <consortium name="The Broad Institute Genomics Platform"/>
            <consortium name="The Broad Institute Genome Sequencing Center for Infectious Disease"/>
            <person name="Wu L."/>
            <person name="Ma J."/>
        </authorList>
    </citation>
    <scope>NUCLEOTIDE SEQUENCE [LARGE SCALE GENOMIC DNA]</scope>
    <source>
        <strain evidence="2">KCTC 42742</strain>
    </source>
</reference>
<sequence length="92" mass="10340">MPLPDLHDATLLLIEVDWEQGNCRLHLQTTSHGKGFLLFPALRAIHIPHHQPWGPSVSINSHVQLTTGEWEIEMQSGDILQIQADSCAWHSS</sequence>
<dbReference type="RefSeq" id="WP_386088813.1">
    <property type="nucleotide sequence ID" value="NZ_JBHRXN010000010.1"/>
</dbReference>
<organism evidence="1 2">
    <name type="scientific">Vogesella facilis</name>
    <dbReference type="NCBI Taxonomy" id="1655232"/>
    <lineage>
        <taxon>Bacteria</taxon>
        <taxon>Pseudomonadati</taxon>
        <taxon>Pseudomonadota</taxon>
        <taxon>Betaproteobacteria</taxon>
        <taxon>Neisseriales</taxon>
        <taxon>Chromobacteriaceae</taxon>
        <taxon>Vogesella</taxon>
    </lineage>
</organism>
<keyword evidence="2" id="KW-1185">Reference proteome</keyword>
<evidence type="ECO:0000313" key="2">
    <source>
        <dbReference type="Proteomes" id="UP001595741"/>
    </source>
</evidence>
<accession>A0ABV7RCX1</accession>
<dbReference type="EMBL" id="JBHRXN010000010">
    <property type="protein sequence ID" value="MFC3531418.1"/>
    <property type="molecule type" value="Genomic_DNA"/>
</dbReference>
<protein>
    <submittedName>
        <fullName evidence="1">Uncharacterized protein</fullName>
    </submittedName>
</protein>
<name>A0ABV7RCX1_9NEIS</name>
<proteinExistence type="predicted"/>
<evidence type="ECO:0000313" key="1">
    <source>
        <dbReference type="EMBL" id="MFC3531418.1"/>
    </source>
</evidence>
<dbReference type="Proteomes" id="UP001595741">
    <property type="component" value="Unassembled WGS sequence"/>
</dbReference>